<evidence type="ECO:0000313" key="7">
    <source>
        <dbReference type="Proteomes" id="UP001253458"/>
    </source>
</evidence>
<name>A0AAJ2F1L7_ACIDE</name>
<keyword evidence="2" id="KW-1133">Transmembrane helix</keyword>
<feature type="transmembrane region" description="Helical" evidence="2">
    <location>
        <begin position="68"/>
        <end position="86"/>
    </location>
</feature>
<dbReference type="AlphaFoldDB" id="A0AAJ2F1L7"/>
<feature type="transmembrane region" description="Helical" evidence="2">
    <location>
        <begin position="175"/>
        <end position="198"/>
    </location>
</feature>
<proteinExistence type="predicted"/>
<dbReference type="PANTHER" id="PTHR22911:SF103">
    <property type="entry name" value="BLR2811 PROTEIN"/>
    <property type="match status" value="1"/>
</dbReference>
<dbReference type="Proteomes" id="UP001253458">
    <property type="component" value="Unassembled WGS sequence"/>
</dbReference>
<organism evidence="4 7">
    <name type="scientific">Acidovorax delafieldii</name>
    <name type="common">Pseudomonas delafieldii</name>
    <dbReference type="NCBI Taxonomy" id="47920"/>
    <lineage>
        <taxon>Bacteria</taxon>
        <taxon>Pseudomonadati</taxon>
        <taxon>Pseudomonadota</taxon>
        <taxon>Betaproteobacteria</taxon>
        <taxon>Burkholderiales</taxon>
        <taxon>Comamonadaceae</taxon>
        <taxon>Acidovorax</taxon>
    </lineage>
</organism>
<feature type="transmembrane region" description="Helical" evidence="2">
    <location>
        <begin position="292"/>
        <end position="309"/>
    </location>
</feature>
<dbReference type="Pfam" id="PF00892">
    <property type="entry name" value="EamA"/>
    <property type="match status" value="2"/>
</dbReference>
<gene>
    <name evidence="4" type="ORF">J2W88_002683</name>
    <name evidence="5" type="ORF">J2W93_003471</name>
</gene>
<reference evidence="4 6" key="1">
    <citation type="submission" date="2023-07" db="EMBL/GenBank/DDBJ databases">
        <title>Sorghum-associated microbial communities from plants grown in Nebraska, USA.</title>
        <authorList>
            <person name="Schachtman D."/>
        </authorList>
    </citation>
    <scope>NUCLEOTIDE SEQUENCE</scope>
    <source>
        <strain evidence="5 6">BE105</strain>
        <strain evidence="4">BE69</strain>
    </source>
</reference>
<feature type="domain" description="EamA" evidence="3">
    <location>
        <begin position="37"/>
        <end position="169"/>
    </location>
</feature>
<keyword evidence="6" id="KW-1185">Reference proteome</keyword>
<feature type="transmembrane region" description="Helical" evidence="2">
    <location>
        <begin position="153"/>
        <end position="169"/>
    </location>
</feature>
<keyword evidence="2" id="KW-0472">Membrane</keyword>
<dbReference type="Proteomes" id="UP001249076">
    <property type="component" value="Unassembled WGS sequence"/>
</dbReference>
<evidence type="ECO:0000256" key="2">
    <source>
        <dbReference type="SAM" id="Phobius"/>
    </source>
</evidence>
<feature type="compositionally biased region" description="Polar residues" evidence="1">
    <location>
        <begin position="1"/>
        <end position="17"/>
    </location>
</feature>
<feature type="domain" description="EamA" evidence="3">
    <location>
        <begin position="179"/>
        <end position="304"/>
    </location>
</feature>
<feature type="transmembrane region" description="Helical" evidence="2">
    <location>
        <begin position="98"/>
        <end position="119"/>
    </location>
</feature>
<dbReference type="Gene3D" id="1.10.3730.20">
    <property type="match status" value="1"/>
</dbReference>
<dbReference type="PANTHER" id="PTHR22911">
    <property type="entry name" value="ACYL-MALONYL CONDENSING ENZYME-RELATED"/>
    <property type="match status" value="1"/>
</dbReference>
<dbReference type="GO" id="GO:0016020">
    <property type="term" value="C:membrane"/>
    <property type="evidence" value="ECO:0007669"/>
    <property type="project" value="InterPro"/>
</dbReference>
<protein>
    <submittedName>
        <fullName evidence="4">Drug/metabolite transporter (DMT)-like permease</fullName>
    </submittedName>
</protein>
<sequence>MTASEASLARTQPQGHTMSEARPSASAGLAMPAGNLRGILAMVAAVGFFSLMDALLKTLSAHYPAMQVAALRGWAALPLVALYALWRGEVPRLLKVRWPLHLLRGGLNVAMLALFAFAIRELALAEAYTLFFIAPLLITALSTVVLREKVRPAHWVAIVLGMVGVLVALRPNQEAFFTLGALAVLAAATCYAVSAITGRMLTRTDSSASLVFWTTTLLALGAGALAWPQWVGVAQAHWPLVAGLAVTGFAGQLAITEAFRHGQASVVAPFEYTALAWGMGLDWVLWQTVPGYSTLLGGAIIIGSGLYLVRQERTQAVVPP</sequence>
<feature type="region of interest" description="Disordered" evidence="1">
    <location>
        <begin position="1"/>
        <end position="21"/>
    </location>
</feature>
<keyword evidence="2" id="KW-0812">Transmembrane</keyword>
<feature type="transmembrane region" description="Helical" evidence="2">
    <location>
        <begin position="125"/>
        <end position="146"/>
    </location>
</feature>
<dbReference type="EMBL" id="JAVDTL010000004">
    <property type="protein sequence ID" value="MDR6767402.1"/>
    <property type="molecule type" value="Genomic_DNA"/>
</dbReference>
<evidence type="ECO:0000259" key="3">
    <source>
        <dbReference type="Pfam" id="PF00892"/>
    </source>
</evidence>
<accession>A0AAJ2F1L7</accession>
<feature type="transmembrane region" description="Helical" evidence="2">
    <location>
        <begin position="39"/>
        <end position="56"/>
    </location>
</feature>
<evidence type="ECO:0000313" key="5">
    <source>
        <dbReference type="EMBL" id="MDR6838624.1"/>
    </source>
</evidence>
<comment type="caution">
    <text evidence="4">The sequence shown here is derived from an EMBL/GenBank/DDBJ whole genome shotgun (WGS) entry which is preliminary data.</text>
</comment>
<evidence type="ECO:0000313" key="4">
    <source>
        <dbReference type="EMBL" id="MDR6767402.1"/>
    </source>
</evidence>
<dbReference type="InterPro" id="IPR037185">
    <property type="entry name" value="EmrE-like"/>
</dbReference>
<feature type="transmembrane region" description="Helical" evidence="2">
    <location>
        <begin position="210"/>
        <end position="230"/>
    </location>
</feature>
<evidence type="ECO:0000313" key="6">
    <source>
        <dbReference type="Proteomes" id="UP001249076"/>
    </source>
</evidence>
<dbReference type="SUPFAM" id="SSF103481">
    <property type="entry name" value="Multidrug resistance efflux transporter EmrE"/>
    <property type="match status" value="2"/>
</dbReference>
<evidence type="ECO:0000256" key="1">
    <source>
        <dbReference type="SAM" id="MobiDB-lite"/>
    </source>
</evidence>
<dbReference type="InterPro" id="IPR000620">
    <property type="entry name" value="EamA_dom"/>
</dbReference>
<dbReference type="EMBL" id="JAVDTS010000005">
    <property type="protein sequence ID" value="MDR6838624.1"/>
    <property type="molecule type" value="Genomic_DNA"/>
</dbReference>